<evidence type="ECO:0000313" key="1">
    <source>
        <dbReference type="EMBL" id="GAA5056396.1"/>
    </source>
</evidence>
<evidence type="ECO:0000313" key="2">
    <source>
        <dbReference type="Proteomes" id="UP001500603"/>
    </source>
</evidence>
<reference evidence="2" key="1">
    <citation type="journal article" date="2019" name="Int. J. Syst. Evol. Microbiol.">
        <title>The Global Catalogue of Microorganisms (GCM) 10K type strain sequencing project: providing services to taxonomists for standard genome sequencing and annotation.</title>
        <authorList>
            <consortium name="The Broad Institute Genomics Platform"/>
            <consortium name="The Broad Institute Genome Sequencing Center for Infectious Disease"/>
            <person name="Wu L."/>
            <person name="Ma J."/>
        </authorList>
    </citation>
    <scope>NUCLEOTIDE SEQUENCE [LARGE SCALE GENOMIC DNA]</scope>
    <source>
        <strain evidence="2">JCM 18298</strain>
    </source>
</reference>
<protein>
    <recommendedName>
        <fullName evidence="3">IrrE N-terminal-like domain-containing protein</fullName>
    </recommendedName>
</protein>
<comment type="caution">
    <text evidence="1">The sequence shown here is derived from an EMBL/GenBank/DDBJ whole genome shotgun (WGS) entry which is preliminary data.</text>
</comment>
<organism evidence="1 2">
    <name type="scientific">Nocardia callitridis</name>
    <dbReference type="NCBI Taxonomy" id="648753"/>
    <lineage>
        <taxon>Bacteria</taxon>
        <taxon>Bacillati</taxon>
        <taxon>Actinomycetota</taxon>
        <taxon>Actinomycetes</taxon>
        <taxon>Mycobacteriales</taxon>
        <taxon>Nocardiaceae</taxon>
        <taxon>Nocardia</taxon>
    </lineage>
</organism>
<accession>A0ABP9KGK7</accession>
<keyword evidence="2" id="KW-1185">Reference proteome</keyword>
<sequence>MEARFGTTTQTVPLPNPWNLTAYLAAVAAHRGRSISVRTAPKAMLTELGCRVGGLWIARAHDDIIVYDAEAADRAAEHIVLHVVGHMLLGHRGDHENNDDTERLSSSLSGLLPSLSIHNVKQVLGRNEFGADPERDAEVFADMTLVYATLPRRRSRSFRLFGRGK</sequence>
<dbReference type="EMBL" id="BAABJM010000002">
    <property type="protein sequence ID" value="GAA5056396.1"/>
    <property type="molecule type" value="Genomic_DNA"/>
</dbReference>
<gene>
    <name evidence="1" type="ORF">GCM10023318_33780</name>
</gene>
<evidence type="ECO:0008006" key="3">
    <source>
        <dbReference type="Google" id="ProtNLM"/>
    </source>
</evidence>
<name>A0ABP9KGK7_9NOCA</name>
<dbReference type="Proteomes" id="UP001500603">
    <property type="component" value="Unassembled WGS sequence"/>
</dbReference>
<proteinExistence type="predicted"/>